<reference evidence="4" key="1">
    <citation type="submission" date="2018-05" db="EMBL/GenBank/DDBJ databases">
        <authorList>
            <person name="Lanie J.A."/>
            <person name="Ng W.-L."/>
            <person name="Kazmierczak K.M."/>
            <person name="Andrzejewski T.M."/>
            <person name="Davidsen T.M."/>
            <person name="Wayne K.J."/>
            <person name="Tettelin H."/>
            <person name="Glass J.I."/>
            <person name="Rusch D."/>
            <person name="Podicherti R."/>
            <person name="Tsui H.-C.T."/>
            <person name="Winkler M.E."/>
        </authorList>
    </citation>
    <scope>NUCLEOTIDE SEQUENCE</scope>
</reference>
<dbReference type="SUPFAM" id="SSF54211">
    <property type="entry name" value="Ribosomal protein S5 domain 2-like"/>
    <property type="match status" value="1"/>
</dbReference>
<evidence type="ECO:0000313" key="4">
    <source>
        <dbReference type="EMBL" id="SVA53153.1"/>
    </source>
</evidence>
<dbReference type="Gene3D" id="3.30.70.870">
    <property type="entry name" value="Elongation Factor G (Translational Gtpase), domain 3"/>
    <property type="match status" value="1"/>
</dbReference>
<dbReference type="SUPFAM" id="SSF54980">
    <property type="entry name" value="EF-G C-terminal domain-like"/>
    <property type="match status" value="2"/>
</dbReference>
<organism evidence="4">
    <name type="scientific">marine metagenome</name>
    <dbReference type="NCBI Taxonomy" id="408172"/>
    <lineage>
        <taxon>unclassified sequences</taxon>
        <taxon>metagenomes</taxon>
        <taxon>ecological metagenomes</taxon>
    </lineage>
</organism>
<dbReference type="Pfam" id="PF03764">
    <property type="entry name" value="EFG_IV"/>
    <property type="match status" value="1"/>
</dbReference>
<gene>
    <name evidence="4" type="ORF">METZ01_LOCUS106007</name>
</gene>
<dbReference type="InterPro" id="IPR000640">
    <property type="entry name" value="EFG_V-like"/>
</dbReference>
<dbReference type="Pfam" id="PF00679">
    <property type="entry name" value="EFG_C"/>
    <property type="match status" value="1"/>
</dbReference>
<dbReference type="SUPFAM" id="SSF52540">
    <property type="entry name" value="P-loop containing nucleoside triphosphate hydrolases"/>
    <property type="match status" value="1"/>
</dbReference>
<dbReference type="PRINTS" id="PR01037">
    <property type="entry name" value="TCRTETOQM"/>
</dbReference>
<dbReference type="CDD" id="cd03713">
    <property type="entry name" value="EFG_mtEFG_C"/>
    <property type="match status" value="1"/>
</dbReference>
<sequence length="650" mass="69502">MADLSTSQIRNVAFVAHSGAGKTSLADALFFTSGGTNRQGKVDDQTSLSDYEPEEQRRVSSIQLAVLPCRWKDYKINVIDTPGYADFRGDMLSGLRVADAVLIVVSAAGGIEIGAQQAWSYAEDLGIPTAIIVNKLDRENSSFEETCDEIIESWGRHCVPVHSVDGDGESFGSVLIGELSESTIETIAESDDELMMKYLDDEPLSDDELNAGIKSGMASRSIIPIFAASALNNIGTGELLDAIATIFPSPDEVESPSVPEGAQANLIFKTSADPFVGKLSYFRVYGATLDSNAQLWNANRGENERVGQVYSAAGKETSGVDAVIRGDIGVISRLNHTKTFDTLCDKANELKLGGVDLPSPVFALAVSPRGQSDLDKMADSLSRIIEEDPTLELERNTDTSETVLHGLGDIHVDLAIERIARKFEVNLDTALPNIAYRETVGGQTSVSYKHKKQSGGHGQYGHVVLDISPGETGKGITFDSKVVGGNVPKDYIPAVEKGVRNAASSGVVAGFPVVDVAVMLTDGSSHSVDSSGMAFEIAASMGFRQAVREARPTLLEPVMKLRILTPEDCAGDVMSDLSTRRAQIGGMDSKGNGVTEIIAEAPASTMQRYAADLRSLTNARGDFTAIMDHYEPLPAQEANKVIASRQSNEE</sequence>
<name>A0A381WMQ1_9ZZZZ</name>
<dbReference type="InterPro" id="IPR035647">
    <property type="entry name" value="EFG_III/V"/>
</dbReference>
<keyword evidence="2" id="KW-0342">GTP-binding</keyword>
<dbReference type="InterPro" id="IPR000795">
    <property type="entry name" value="T_Tr_GTP-bd_dom"/>
</dbReference>
<accession>A0A381WMQ1</accession>
<dbReference type="CDD" id="cd01434">
    <property type="entry name" value="EFG_mtEFG1_IV"/>
    <property type="match status" value="1"/>
</dbReference>
<dbReference type="InterPro" id="IPR005225">
    <property type="entry name" value="Small_GTP-bd"/>
</dbReference>
<dbReference type="Gene3D" id="2.40.30.10">
    <property type="entry name" value="Translation factors"/>
    <property type="match status" value="1"/>
</dbReference>
<dbReference type="GO" id="GO:0003924">
    <property type="term" value="F:GTPase activity"/>
    <property type="evidence" value="ECO:0007669"/>
    <property type="project" value="InterPro"/>
</dbReference>
<dbReference type="AlphaFoldDB" id="A0A381WMQ1"/>
<dbReference type="NCBIfam" id="NF009891">
    <property type="entry name" value="PRK13351.1-1"/>
    <property type="match status" value="1"/>
</dbReference>
<dbReference type="InterPro" id="IPR027417">
    <property type="entry name" value="P-loop_NTPase"/>
</dbReference>
<dbReference type="CDD" id="cd04170">
    <property type="entry name" value="EF-G_bact"/>
    <property type="match status" value="1"/>
</dbReference>
<protein>
    <recommendedName>
        <fullName evidence="3">Tr-type G domain-containing protein</fullName>
    </recommendedName>
</protein>
<dbReference type="SMART" id="SM00889">
    <property type="entry name" value="EFG_IV"/>
    <property type="match status" value="1"/>
</dbReference>
<dbReference type="Gene3D" id="3.30.230.10">
    <property type="match status" value="1"/>
</dbReference>
<dbReference type="Gene3D" id="3.40.50.300">
    <property type="entry name" value="P-loop containing nucleotide triphosphate hydrolases"/>
    <property type="match status" value="1"/>
</dbReference>
<dbReference type="InterPro" id="IPR020568">
    <property type="entry name" value="Ribosomal_Su5_D2-typ_SF"/>
</dbReference>
<dbReference type="GO" id="GO:0005525">
    <property type="term" value="F:GTP binding"/>
    <property type="evidence" value="ECO:0007669"/>
    <property type="project" value="UniProtKB-KW"/>
</dbReference>
<dbReference type="FunFam" id="3.30.230.10:FF:000003">
    <property type="entry name" value="Elongation factor G"/>
    <property type="match status" value="1"/>
</dbReference>
<dbReference type="Pfam" id="PF22042">
    <property type="entry name" value="EF-G_D2"/>
    <property type="match status" value="1"/>
</dbReference>
<dbReference type="InterPro" id="IPR014721">
    <property type="entry name" value="Ribsml_uS5_D2-typ_fold_subgr"/>
</dbReference>
<dbReference type="CDD" id="cd16262">
    <property type="entry name" value="EFG_III"/>
    <property type="match status" value="1"/>
</dbReference>
<feature type="domain" description="Tr-type G" evidence="3">
    <location>
        <begin position="7"/>
        <end position="251"/>
    </location>
</feature>
<dbReference type="InterPro" id="IPR047872">
    <property type="entry name" value="EFG_IV"/>
</dbReference>
<dbReference type="GO" id="GO:0032790">
    <property type="term" value="P:ribosome disassembly"/>
    <property type="evidence" value="ECO:0007669"/>
    <property type="project" value="TreeGrafter"/>
</dbReference>
<dbReference type="SMART" id="SM00838">
    <property type="entry name" value="EFG_C"/>
    <property type="match status" value="1"/>
</dbReference>
<dbReference type="PRINTS" id="PR00315">
    <property type="entry name" value="ELONGATNFCT"/>
</dbReference>
<proteinExistence type="predicted"/>
<dbReference type="PANTHER" id="PTHR43261:SF6">
    <property type="entry name" value="ELONGATION FACTOR G-LIKE PROTEIN"/>
    <property type="match status" value="1"/>
</dbReference>
<evidence type="ECO:0000256" key="2">
    <source>
        <dbReference type="ARBA" id="ARBA00023134"/>
    </source>
</evidence>
<dbReference type="NCBIfam" id="TIGR00231">
    <property type="entry name" value="small_GTP"/>
    <property type="match status" value="1"/>
</dbReference>
<dbReference type="InterPro" id="IPR041095">
    <property type="entry name" value="EFG_II"/>
</dbReference>
<evidence type="ECO:0000256" key="1">
    <source>
        <dbReference type="ARBA" id="ARBA00022741"/>
    </source>
</evidence>
<dbReference type="InterPro" id="IPR009022">
    <property type="entry name" value="EFG_III"/>
</dbReference>
<keyword evidence="1" id="KW-0547">Nucleotide-binding</keyword>
<dbReference type="Pfam" id="PF14492">
    <property type="entry name" value="EFG_III"/>
    <property type="match status" value="1"/>
</dbReference>
<dbReference type="GO" id="GO:0003746">
    <property type="term" value="F:translation elongation factor activity"/>
    <property type="evidence" value="ECO:0007669"/>
    <property type="project" value="InterPro"/>
</dbReference>
<dbReference type="Pfam" id="PF00009">
    <property type="entry name" value="GTP_EFTU"/>
    <property type="match status" value="1"/>
</dbReference>
<dbReference type="Gene3D" id="3.30.70.240">
    <property type="match status" value="1"/>
</dbReference>
<dbReference type="FunFam" id="3.30.70.240:FF:000001">
    <property type="entry name" value="Elongation factor G"/>
    <property type="match status" value="1"/>
</dbReference>
<dbReference type="PROSITE" id="PS51722">
    <property type="entry name" value="G_TR_2"/>
    <property type="match status" value="1"/>
</dbReference>
<dbReference type="PANTHER" id="PTHR43261">
    <property type="entry name" value="TRANSLATION ELONGATION FACTOR G-RELATED"/>
    <property type="match status" value="1"/>
</dbReference>
<dbReference type="InterPro" id="IPR053905">
    <property type="entry name" value="EF-G-like_DII"/>
</dbReference>
<evidence type="ECO:0000259" key="3">
    <source>
        <dbReference type="PROSITE" id="PS51722"/>
    </source>
</evidence>
<dbReference type="NCBIfam" id="NF009381">
    <property type="entry name" value="PRK12740.1-5"/>
    <property type="match status" value="1"/>
</dbReference>
<dbReference type="SUPFAM" id="SSF50447">
    <property type="entry name" value="Translation proteins"/>
    <property type="match status" value="1"/>
</dbReference>
<dbReference type="InterPro" id="IPR035649">
    <property type="entry name" value="EFG_V"/>
</dbReference>
<dbReference type="EMBL" id="UINC01012132">
    <property type="protein sequence ID" value="SVA53153.1"/>
    <property type="molecule type" value="Genomic_DNA"/>
</dbReference>
<dbReference type="InterPro" id="IPR009000">
    <property type="entry name" value="Transl_B-barrel_sf"/>
</dbReference>
<dbReference type="InterPro" id="IPR005517">
    <property type="entry name" value="Transl_elong_EFG/EF2_IV"/>
</dbReference>